<comment type="similarity">
    <text evidence="7">Belongs to the TonB-dependent receptor family.</text>
</comment>
<protein>
    <submittedName>
        <fullName evidence="10">SusC/RagA family TonB-linked outer membrane protein</fullName>
    </submittedName>
    <submittedName>
        <fullName evidence="9">TonB-linked SusC/RagA family outer membrane protein</fullName>
    </submittedName>
</protein>
<evidence type="ECO:0000256" key="4">
    <source>
        <dbReference type="ARBA" id="ARBA00022692"/>
    </source>
</evidence>
<dbReference type="AlphaFoldDB" id="A0A497XZG4"/>
<keyword evidence="3 7" id="KW-1134">Transmembrane beta strand</keyword>
<organism evidence="9 11">
    <name type="scientific">Pedobacter alluvionis</name>
    <dbReference type="NCBI Taxonomy" id="475253"/>
    <lineage>
        <taxon>Bacteria</taxon>
        <taxon>Pseudomonadati</taxon>
        <taxon>Bacteroidota</taxon>
        <taxon>Sphingobacteriia</taxon>
        <taxon>Sphingobacteriales</taxon>
        <taxon>Sphingobacteriaceae</taxon>
        <taxon>Pedobacter</taxon>
    </lineage>
</organism>
<dbReference type="Pfam" id="PF13715">
    <property type="entry name" value="CarbopepD_reg_2"/>
    <property type="match status" value="1"/>
</dbReference>
<dbReference type="Gene3D" id="2.60.40.1120">
    <property type="entry name" value="Carboxypeptidase-like, regulatory domain"/>
    <property type="match status" value="1"/>
</dbReference>
<dbReference type="EMBL" id="RCCK01000014">
    <property type="protein sequence ID" value="RLJ72526.1"/>
    <property type="molecule type" value="Genomic_DNA"/>
</dbReference>
<keyword evidence="2 7" id="KW-0813">Transport</keyword>
<evidence type="ECO:0000259" key="8">
    <source>
        <dbReference type="Pfam" id="PF07715"/>
    </source>
</evidence>
<keyword evidence="12" id="KW-1185">Reference proteome</keyword>
<keyword evidence="5 7" id="KW-0472">Membrane</keyword>
<evidence type="ECO:0000256" key="7">
    <source>
        <dbReference type="PROSITE-ProRule" id="PRU01360"/>
    </source>
</evidence>
<reference evidence="9 11" key="1">
    <citation type="submission" date="2018-10" db="EMBL/GenBank/DDBJ databases">
        <title>Genomic Encyclopedia of Archaeal and Bacterial Type Strains, Phase II (KMG-II): from individual species to whole genera.</title>
        <authorList>
            <person name="Goeker M."/>
        </authorList>
    </citation>
    <scope>NUCLEOTIDE SEQUENCE [LARGE SCALE GENOMIC DNA]</scope>
    <source>
        <strain evidence="9 11">DSM 19624</strain>
    </source>
</reference>
<accession>A0A497XZG4</accession>
<evidence type="ECO:0000256" key="6">
    <source>
        <dbReference type="ARBA" id="ARBA00023237"/>
    </source>
</evidence>
<dbReference type="InterPro" id="IPR023996">
    <property type="entry name" value="TonB-dep_OMP_SusC/RagA"/>
</dbReference>
<gene>
    <name evidence="9" type="ORF">BCL90_4147</name>
    <name evidence="10" type="ORF">E3V97_24350</name>
</gene>
<evidence type="ECO:0000256" key="2">
    <source>
        <dbReference type="ARBA" id="ARBA00022448"/>
    </source>
</evidence>
<dbReference type="Gene3D" id="2.40.170.20">
    <property type="entry name" value="TonB-dependent receptor, beta-barrel domain"/>
    <property type="match status" value="1"/>
</dbReference>
<dbReference type="PROSITE" id="PS52016">
    <property type="entry name" value="TONB_DEPENDENT_REC_3"/>
    <property type="match status" value="1"/>
</dbReference>
<dbReference type="InterPro" id="IPR023997">
    <property type="entry name" value="TonB-dep_OMP_SusC/RagA_CS"/>
</dbReference>
<comment type="subcellular location">
    <subcellularLocation>
        <location evidence="1 7">Cell outer membrane</location>
        <topology evidence="1 7">Multi-pass membrane protein</topology>
    </subcellularLocation>
</comment>
<sequence length="1206" mass="133435">MYKFYTTRTGMHSGWIHKFLLIMRITTVLLITAIMQVSAATYAQRITLNQNNVPLERVFIEIRKQSGYDFVFDIKLMKKANPVNIRVSNASIDQTLRLCFADQPFEYTLNEKTIIVKEKERSAIDKIAAFFNTITVTGQVTDTYGNVLPGVTVRVKGTDKATSTNRVGSFILPNLDENATLVFSYLTKETLELKLNGKTNVQVVMKEKTVELQEVVVNTGYQILKKNSMTGASSSINAKDLYLNGFTTIEQALQGKLPGVVVTNTSGLIGARQKTRVRGTSTLLGTQEPVWVVDGVIQEDPLPFKADVLNSAGTITRDNFDYIRDFVGNSISWLNPSDIEDITVLKDAAATAIYGVRAANGVIVITTKKGQNAPATISYSFGLNVADRVDYQTLELMNSSQRVDVSREIFNRGLTGAYVNSEIGYAGALSQYLNKSISYEAFNSRVHAMETQNTDWFDLLFRKPLSTNHALSVSGGNTDTRYYASFGYNATNGTAIGNDGKGYTGNMSVSFKVGPKLSISARLSGSQKTTNGFYLVNPYEYASTASRVIPAYNPDGSPFFYQNPKSSYLYNMINERDQTGLISKVLSANTSIDANYDILKGLRFQTIFSYNTSSTTGTSYATDQTEYITRNFRFFEYGTAKPNSAAYLNAKLPLGGEYNEDNNRNENWSWRNSISYNTLLNNKHAISAMFGQDLNSTKYVGFSSTNYGYMKGRGNTFAPIPLTYGSQFPTPNVLLTENQRRSIIDRTTNTMGLYLTGSYSYDNKYVASFSVRTDASNRFGQFSNERFNPVWAGGLRWNMAREKWFEKSYWMSEISFRLSYGYQRNILTSVSPELILKIPTGRQTASVDELTGEEILAISSLPYADLRWEKNSSINAGVDMSLFDGKIQASVDYYDKRGKDLISLLDVPAEYGIPSMPVNGGSMRNNGWEISTSFVPVRTKDFTFSMSLSSAKNYNKVTKTGIQNVSWQTAAGGTLTKAGYPVSAFWAFDFQGINQSNGYPVIGLNVAEGTDPSADPTAYMKYMGKLDPDFTGSIGLNFRYKKLTLNTSVYLQLGGKKFLSPAYPLSATLPTEYENLSAELLNRWVPGSTGAILPGLPDSRVPVISLPSSDVNSSGNQRYVSLYEMYNYSSDRVVSASTLRMNNLSVNYSLPDQLAKAIGCRTINAGASASNIFSVNSKGFRGRDAEVATGAQPRTKAYTLNINVSF</sequence>
<name>A0A497XZG4_9SPHI</name>
<evidence type="ECO:0000256" key="5">
    <source>
        <dbReference type="ARBA" id="ARBA00023136"/>
    </source>
</evidence>
<dbReference type="InterPro" id="IPR036942">
    <property type="entry name" value="Beta-barrel_TonB_sf"/>
</dbReference>
<dbReference type="OrthoDB" id="9768177at2"/>
<dbReference type="SUPFAM" id="SSF56935">
    <property type="entry name" value="Porins"/>
    <property type="match status" value="1"/>
</dbReference>
<evidence type="ECO:0000313" key="10">
    <source>
        <dbReference type="EMBL" id="TFB28155.1"/>
    </source>
</evidence>
<dbReference type="InterPro" id="IPR039426">
    <property type="entry name" value="TonB-dep_rcpt-like"/>
</dbReference>
<dbReference type="NCBIfam" id="TIGR04057">
    <property type="entry name" value="SusC_RagA_signa"/>
    <property type="match status" value="1"/>
</dbReference>
<evidence type="ECO:0000313" key="12">
    <source>
        <dbReference type="Proteomes" id="UP000297429"/>
    </source>
</evidence>
<evidence type="ECO:0000256" key="3">
    <source>
        <dbReference type="ARBA" id="ARBA00022452"/>
    </source>
</evidence>
<evidence type="ECO:0000313" key="9">
    <source>
        <dbReference type="EMBL" id="RLJ72526.1"/>
    </source>
</evidence>
<dbReference type="Proteomes" id="UP000297429">
    <property type="component" value="Unassembled WGS sequence"/>
</dbReference>
<dbReference type="NCBIfam" id="TIGR04056">
    <property type="entry name" value="OMP_RagA_SusC"/>
    <property type="match status" value="1"/>
</dbReference>
<dbReference type="InterPro" id="IPR012910">
    <property type="entry name" value="Plug_dom"/>
</dbReference>
<feature type="domain" description="TonB-dependent receptor plug" evidence="8">
    <location>
        <begin position="226"/>
        <end position="362"/>
    </location>
</feature>
<dbReference type="Proteomes" id="UP000273898">
    <property type="component" value="Unassembled WGS sequence"/>
</dbReference>
<dbReference type="Gene3D" id="2.170.130.10">
    <property type="entry name" value="TonB-dependent receptor, plug domain"/>
    <property type="match status" value="1"/>
</dbReference>
<dbReference type="EMBL" id="SOPX01000007">
    <property type="protein sequence ID" value="TFB28155.1"/>
    <property type="molecule type" value="Genomic_DNA"/>
</dbReference>
<keyword evidence="6 7" id="KW-0998">Cell outer membrane</keyword>
<keyword evidence="4 7" id="KW-0812">Transmembrane</keyword>
<evidence type="ECO:0000313" key="11">
    <source>
        <dbReference type="Proteomes" id="UP000273898"/>
    </source>
</evidence>
<reference evidence="10 12" key="2">
    <citation type="submission" date="2019-03" db="EMBL/GenBank/DDBJ databases">
        <authorList>
            <person name="He R.-H."/>
        </authorList>
    </citation>
    <scope>NUCLEOTIDE SEQUENCE [LARGE SCALE GENOMIC DNA]</scope>
    <source>
        <strain evidence="10 12">DSM 19624</strain>
    </source>
</reference>
<dbReference type="InterPro" id="IPR037066">
    <property type="entry name" value="Plug_dom_sf"/>
</dbReference>
<comment type="caution">
    <text evidence="9">The sequence shown here is derived from an EMBL/GenBank/DDBJ whole genome shotgun (WGS) entry which is preliminary data.</text>
</comment>
<dbReference type="Pfam" id="PF07715">
    <property type="entry name" value="Plug"/>
    <property type="match status" value="1"/>
</dbReference>
<dbReference type="GO" id="GO:0009279">
    <property type="term" value="C:cell outer membrane"/>
    <property type="evidence" value="ECO:0007669"/>
    <property type="project" value="UniProtKB-SubCell"/>
</dbReference>
<dbReference type="SUPFAM" id="SSF49464">
    <property type="entry name" value="Carboxypeptidase regulatory domain-like"/>
    <property type="match status" value="1"/>
</dbReference>
<evidence type="ECO:0000256" key="1">
    <source>
        <dbReference type="ARBA" id="ARBA00004571"/>
    </source>
</evidence>
<proteinExistence type="inferred from homology"/>
<dbReference type="InterPro" id="IPR008969">
    <property type="entry name" value="CarboxyPept-like_regulatory"/>
</dbReference>